<evidence type="ECO:0000259" key="5">
    <source>
        <dbReference type="Pfam" id="PF03688"/>
    </source>
</evidence>
<feature type="domain" description="Nepovirus coat protein C-terminal" evidence="5">
    <location>
        <begin position="1076"/>
        <end position="1240"/>
    </location>
</feature>
<evidence type="ECO:0000259" key="4">
    <source>
        <dbReference type="Pfam" id="PF03391"/>
    </source>
</evidence>
<dbReference type="EMBL" id="MW289236">
    <property type="protein sequence ID" value="QTJ95917.1"/>
    <property type="molecule type" value="Genomic_RNA"/>
</dbReference>
<dbReference type="Gene3D" id="2.60.120.20">
    <property type="match status" value="2"/>
</dbReference>
<dbReference type="InterPro" id="IPR005054">
    <property type="entry name" value="Nepo_coat"/>
</dbReference>
<dbReference type="Proteomes" id="UP000888160">
    <property type="component" value="Genome"/>
</dbReference>
<dbReference type="Pfam" id="PF03689">
    <property type="entry name" value="Nepo_coat_N"/>
    <property type="match status" value="1"/>
</dbReference>
<keyword evidence="3" id="KW-0946">Virion</keyword>
<dbReference type="InterPro" id="IPR029053">
    <property type="entry name" value="Viral_coat"/>
</dbReference>
<feature type="domain" description="Nepovirus coat protein" evidence="4">
    <location>
        <begin position="908"/>
        <end position="1068"/>
    </location>
</feature>
<sequence length="1259" mass="140346">MGFAELFASPLGDAARAKAAFNRGLSGWLNATLTTIRAAGPAIQEMAYSALWAEVDSAKELVPLTQKRLRLELLAKLTTAQVRAQQCTPIPAHRYCSCGAHPGQIEFQDGKQYDSRYKCCFCNGTGIIPRSEPMAHIRAIYARQTCDSVQPTVVFDRWVLEDGSESRHATRCRNWAFTDHDDDPVDAQTWMTAAQILFDHPDMRICYPGPIYKTLTGGSDRLDWARLPPSKEMCRRAYLWWYRNYIPGYQEPEEITLGDFTNPRMGVCTIPVAHKVDEKTFREKHGHSPLGNPKHYFWCLEGLKESLEEFDDHFYDCPEPEVTPRKVQSLMDETALYACLVLCRYVTNPTLMAHPDQDEIEEQLDHLENKQGGEIVSTPSFIKMLKEKRKEVRGKEFEQGSEGRLVRSADLELSKKDVFLAHSIMDKFHNLGVVKKFSKSDPKLTKVCIDLTNQEEVIRFPAKELQSTVDGVLSAQTFTVLNRPQFNELNRLAEAGWKEAKSVCLNLHIRSYLPVHLPVYAFCVIMWGHSSNAAQASLSGAYVYLGDQEASVLQLPLVCGYIGKSLEDMEAYQRSLVLSTCFFGTSGLSAGQNMFGITAVEFTEYLPTSYGGITHERESWNQMLKNHQGNEKRRFLAGFNVVDFVEAGKDKQLVFPDFDLQPVPRSQPVVRTFNDSKQPALGRTCSMRVRTFRPFMAGNIPIERRTDNTKTAVGYELGRASVSGTAPRLDDSMCNLKSNGDYAFGETIELPATVAAGTVLGSFNIFDSIQAAGTRVCNEWLRDGYVSHNLLMVSHLAPNSYSGVALWYIFDAYSKIPSDITTTMEPEIARSFGPHIQILREPNTATWLVDFYKMCGQTLNFSGSGYCNPKIWVVAASSVQLARSTAVKFRIEFYVSGERLVRGLAENPLVYPIQATHLRDLNLVLQPRQFALGTYAAINFPISLAEKQTTASGRIVYSYAAGLLSHFLGIGGTIHFVIDVLSSTFVTSKLRVAIWNGVPSTDQIAQMPHVDVTSGEPASLVIQSPFYATANFGSSGASFFVSTLSAPMAPEALETAFEYSIRILGVEAAPQLCREINYKQKFAWFMFECIDSTKSDPIDLRVSSRLVNVTSTKVNVTNFVNAFAIMCATTGMHHGNCILHFSWKWHATEVGKQQGRLSFVTGMGKKTVQEHIGDTMIFNYPQNSFQIPFQFGSFAGPVPSHGNPDDAENWIEIVSPNFSWITSVHVTVEVLDGFKFYGRSAGPLTVPATITKSTSTSTS</sequence>
<evidence type="ECO:0000256" key="3">
    <source>
        <dbReference type="ARBA" id="ARBA00022844"/>
    </source>
</evidence>
<evidence type="ECO:0000256" key="1">
    <source>
        <dbReference type="ARBA" id="ARBA00004328"/>
    </source>
</evidence>
<dbReference type="SUPFAM" id="SSF88633">
    <property type="entry name" value="Positive stranded ssRNA viruses"/>
    <property type="match status" value="3"/>
</dbReference>
<dbReference type="Pfam" id="PF03391">
    <property type="entry name" value="Nepo_coat"/>
    <property type="match status" value="1"/>
</dbReference>
<keyword evidence="2" id="KW-0167">Capsid protein</keyword>
<evidence type="ECO:0000313" key="8">
    <source>
        <dbReference type="Proteomes" id="UP000888160"/>
    </source>
</evidence>
<evidence type="ECO:0000259" key="6">
    <source>
        <dbReference type="Pfam" id="PF03689"/>
    </source>
</evidence>
<organism evidence="7 8">
    <name type="scientific">Poaceae Liege nepovirus A</name>
    <dbReference type="NCBI Taxonomy" id="2822470"/>
    <lineage>
        <taxon>Viruses</taxon>
        <taxon>Riboviria</taxon>
        <taxon>Orthornavirae</taxon>
        <taxon>Pisuviricota</taxon>
        <taxon>Pisoniviricetes</taxon>
        <taxon>Picornavirales</taxon>
        <taxon>Secoviridae</taxon>
        <taxon>Comovirinae</taxon>
        <taxon>Nepovirus</taxon>
        <taxon>Nepovirus poaceae</taxon>
    </lineage>
</organism>
<protein>
    <submittedName>
        <fullName evidence="7">Polyprotein</fullName>
    </submittedName>
</protein>
<dbReference type="RefSeq" id="YP_010840366.1">
    <property type="nucleotide sequence ID" value="NC_078655.1"/>
</dbReference>
<dbReference type="GO" id="GO:0019028">
    <property type="term" value="C:viral capsid"/>
    <property type="evidence" value="ECO:0007669"/>
    <property type="project" value="UniProtKB-KW"/>
</dbReference>
<comment type="subcellular location">
    <subcellularLocation>
        <location evidence="1">Virion</location>
    </subcellularLocation>
</comment>
<dbReference type="GeneID" id="80551246"/>
<accession>A0A8A6U575</accession>
<dbReference type="GO" id="GO:0005198">
    <property type="term" value="F:structural molecule activity"/>
    <property type="evidence" value="ECO:0007669"/>
    <property type="project" value="InterPro"/>
</dbReference>
<name>A0A8A6U575_9SECO</name>
<proteinExistence type="predicted"/>
<evidence type="ECO:0000256" key="2">
    <source>
        <dbReference type="ARBA" id="ARBA00022561"/>
    </source>
</evidence>
<keyword evidence="8" id="KW-1185">Reference proteome</keyword>
<dbReference type="InterPro" id="IPR005306">
    <property type="entry name" value="Nepo_coat_N"/>
</dbReference>
<evidence type="ECO:0000313" key="7">
    <source>
        <dbReference type="EMBL" id="QTJ95917.1"/>
    </source>
</evidence>
<reference evidence="7 8" key="1">
    <citation type="journal article" date="2021" name="Virus Res.">
        <title>Identification, molecular and biological characterization of two novel secovirids in wild grass species in Belgium.</title>
        <authorList>
            <person name="Maclot F.J."/>
            <person name="Debue V."/>
            <person name="Blouin A.G."/>
            <person name="Fontdevila-Pareta N."/>
            <person name="Tamisier L."/>
            <person name="Filloux D."/>
            <person name="Massart S."/>
        </authorList>
    </citation>
    <scope>NUCLEOTIDE SEQUENCE [LARGE SCALE GENOMIC DNA]</scope>
    <source>
        <strain evidence="7">Antheit</strain>
    </source>
</reference>
<dbReference type="KEGG" id="vg:80551246"/>
<dbReference type="InterPro" id="IPR005305">
    <property type="entry name" value="Nepo_coat_C"/>
</dbReference>
<feature type="domain" description="Nepovirus coat protein N-terminal" evidence="6">
    <location>
        <begin position="743"/>
        <end position="831"/>
    </location>
</feature>
<dbReference type="Pfam" id="PF03688">
    <property type="entry name" value="Nepo_coat_C"/>
    <property type="match status" value="1"/>
</dbReference>